<dbReference type="GO" id="GO:1990281">
    <property type="term" value="C:efflux pump complex"/>
    <property type="evidence" value="ECO:0007669"/>
    <property type="project" value="TreeGrafter"/>
</dbReference>
<dbReference type="NCBIfam" id="TIGR01730">
    <property type="entry name" value="RND_mfp"/>
    <property type="match status" value="1"/>
</dbReference>
<dbReference type="Proteomes" id="UP000250079">
    <property type="component" value="Chromosome"/>
</dbReference>
<dbReference type="InterPro" id="IPR058647">
    <property type="entry name" value="BSH_CzcB-like"/>
</dbReference>
<sequence length="350" mass="37608">MLALLLVVTVAGTYVLQKGDSAIMVDTVSVARGNIDSRLQLTGKVINDRTVILTALLDGEIMAIRAREGDVVKAGSVLAELDSRQAKALLDKASAELVLQQQAVDASSRNYERTKLLFREENASEQALDDSLDARLAAEASLQAAQATLTLNQLRLDNALIRSPYDGTVIQQSAETGQWLEAGQALFTVVATEGMVIETPVNATDWPRLSVGQKVELTSEVNSDIHWSSMLDWIAPTVTDDDTEGKVVAVRFPPGEGAPALLLGQEVDVDLSLEQVEDVLVVPFQALQEETSGEFIAFVLQGDRAEQRNVSIGLSSLSEAEVVDGLIEGDEVIIPGGQQLHDGLVVSPRR</sequence>
<reference evidence="4 5" key="1">
    <citation type="submission" date="2016-12" db="EMBL/GenBank/DDBJ databases">
        <authorList>
            <person name="Song W.-J."/>
            <person name="Kurnit D.M."/>
        </authorList>
    </citation>
    <scope>NUCLEOTIDE SEQUENCE [LARGE SCALE GENOMIC DNA]</scope>
    <source>
        <strain evidence="4 5">IMCC3135</strain>
    </source>
</reference>
<dbReference type="Gene3D" id="2.40.50.100">
    <property type="match status" value="1"/>
</dbReference>
<dbReference type="KEGG" id="gai:IMCC3135_30925"/>
<dbReference type="GO" id="GO:0015562">
    <property type="term" value="F:efflux transmembrane transporter activity"/>
    <property type="evidence" value="ECO:0007669"/>
    <property type="project" value="TreeGrafter"/>
</dbReference>
<dbReference type="InterPro" id="IPR058627">
    <property type="entry name" value="MdtA-like_C"/>
</dbReference>
<evidence type="ECO:0000313" key="4">
    <source>
        <dbReference type="EMBL" id="ASJ76234.1"/>
    </source>
</evidence>
<dbReference type="Gene3D" id="2.40.420.20">
    <property type="match status" value="1"/>
</dbReference>
<evidence type="ECO:0000313" key="5">
    <source>
        <dbReference type="Proteomes" id="UP000250079"/>
    </source>
</evidence>
<evidence type="ECO:0000259" key="2">
    <source>
        <dbReference type="Pfam" id="PF25967"/>
    </source>
</evidence>
<proteinExistence type="inferred from homology"/>
<dbReference type="OrthoDB" id="9806939at2"/>
<dbReference type="PANTHER" id="PTHR30469">
    <property type="entry name" value="MULTIDRUG RESISTANCE PROTEIN MDTA"/>
    <property type="match status" value="1"/>
</dbReference>
<protein>
    <submittedName>
        <fullName evidence="4">Efflux pump periplasmic linker BepF</fullName>
    </submittedName>
</protein>
<dbReference type="RefSeq" id="WP_157736382.1">
    <property type="nucleotide sequence ID" value="NZ_CP018632.1"/>
</dbReference>
<name>A0A2Z2P8M7_9GAMM</name>
<dbReference type="Pfam" id="PF25973">
    <property type="entry name" value="BSH_CzcB"/>
    <property type="match status" value="1"/>
</dbReference>
<dbReference type="AlphaFoldDB" id="A0A2Z2P8M7"/>
<dbReference type="SUPFAM" id="SSF111369">
    <property type="entry name" value="HlyD-like secretion proteins"/>
    <property type="match status" value="1"/>
</dbReference>
<evidence type="ECO:0000256" key="1">
    <source>
        <dbReference type="ARBA" id="ARBA00009477"/>
    </source>
</evidence>
<feature type="domain" description="CzcB-like barrel-sandwich hybrid" evidence="3">
    <location>
        <begin position="50"/>
        <end position="189"/>
    </location>
</feature>
<feature type="domain" description="Multidrug resistance protein MdtA-like C-terminal permuted SH3" evidence="2">
    <location>
        <begin position="278"/>
        <end position="338"/>
    </location>
</feature>
<dbReference type="Pfam" id="PF25967">
    <property type="entry name" value="RND-MFP_C"/>
    <property type="match status" value="1"/>
</dbReference>
<dbReference type="Gene3D" id="1.10.287.470">
    <property type="entry name" value="Helix hairpin bin"/>
    <property type="match status" value="1"/>
</dbReference>
<comment type="similarity">
    <text evidence="1">Belongs to the membrane fusion protein (MFP) (TC 8.A.1) family.</text>
</comment>
<dbReference type="Gene3D" id="2.40.30.170">
    <property type="match status" value="1"/>
</dbReference>
<keyword evidence="5" id="KW-1185">Reference proteome</keyword>
<dbReference type="EMBL" id="CP018632">
    <property type="protein sequence ID" value="ASJ76234.1"/>
    <property type="molecule type" value="Genomic_DNA"/>
</dbReference>
<gene>
    <name evidence="4" type="primary">bepF_2</name>
    <name evidence="4" type="ORF">IMCC3135_30925</name>
</gene>
<dbReference type="PANTHER" id="PTHR30469:SF38">
    <property type="entry name" value="HLYD FAMILY SECRETION PROTEIN"/>
    <property type="match status" value="1"/>
</dbReference>
<dbReference type="InterPro" id="IPR006143">
    <property type="entry name" value="RND_pump_MFP"/>
</dbReference>
<accession>A0A2Z2P8M7</accession>
<evidence type="ECO:0000259" key="3">
    <source>
        <dbReference type="Pfam" id="PF25973"/>
    </source>
</evidence>
<organism evidence="4 5">
    <name type="scientific">Granulosicoccus antarcticus IMCC3135</name>
    <dbReference type="NCBI Taxonomy" id="1192854"/>
    <lineage>
        <taxon>Bacteria</taxon>
        <taxon>Pseudomonadati</taxon>
        <taxon>Pseudomonadota</taxon>
        <taxon>Gammaproteobacteria</taxon>
        <taxon>Chromatiales</taxon>
        <taxon>Granulosicoccaceae</taxon>
        <taxon>Granulosicoccus</taxon>
    </lineage>
</organism>